<comment type="similarity">
    <text evidence="2">Belongs to the COG2 family.</text>
</comment>
<evidence type="ECO:0000256" key="8">
    <source>
        <dbReference type="ARBA" id="ARBA00031344"/>
    </source>
</evidence>
<dbReference type="GO" id="GO:0006891">
    <property type="term" value="P:intra-Golgi vesicle-mediated transport"/>
    <property type="evidence" value="ECO:0007669"/>
    <property type="project" value="TreeGrafter"/>
</dbReference>
<dbReference type="GO" id="GO:0015031">
    <property type="term" value="P:protein transport"/>
    <property type="evidence" value="ECO:0007669"/>
    <property type="project" value="UniProtKB-KW"/>
</dbReference>
<evidence type="ECO:0000259" key="11">
    <source>
        <dbReference type="Pfam" id="PF12022"/>
    </source>
</evidence>
<name>A0AAW1NN76_9CHLO</name>
<feature type="domain" description="COG complex component COG2 C-terminal" evidence="11">
    <location>
        <begin position="333"/>
        <end position="442"/>
    </location>
</feature>
<reference evidence="12 13" key="1">
    <citation type="journal article" date="2024" name="Nat. Commun.">
        <title>Phylogenomics reveals the evolutionary origins of lichenization in chlorophyte algae.</title>
        <authorList>
            <person name="Puginier C."/>
            <person name="Libourel C."/>
            <person name="Otte J."/>
            <person name="Skaloud P."/>
            <person name="Haon M."/>
            <person name="Grisel S."/>
            <person name="Petersen M."/>
            <person name="Berrin J.G."/>
            <person name="Delaux P.M."/>
            <person name="Dal Grande F."/>
            <person name="Keller J."/>
        </authorList>
    </citation>
    <scope>NUCLEOTIDE SEQUENCE [LARGE SCALE GENOMIC DNA]</scope>
    <source>
        <strain evidence="12 13">SAG 2036</strain>
    </source>
</reference>
<keyword evidence="13" id="KW-1185">Reference proteome</keyword>
<evidence type="ECO:0000256" key="3">
    <source>
        <dbReference type="ARBA" id="ARBA00020977"/>
    </source>
</evidence>
<organism evidence="12 13">
    <name type="scientific">Symbiochloris irregularis</name>
    <dbReference type="NCBI Taxonomy" id="706552"/>
    <lineage>
        <taxon>Eukaryota</taxon>
        <taxon>Viridiplantae</taxon>
        <taxon>Chlorophyta</taxon>
        <taxon>core chlorophytes</taxon>
        <taxon>Trebouxiophyceae</taxon>
        <taxon>Trebouxiales</taxon>
        <taxon>Trebouxiaceae</taxon>
        <taxon>Symbiochloris</taxon>
    </lineage>
</organism>
<evidence type="ECO:0000256" key="6">
    <source>
        <dbReference type="ARBA" id="ARBA00023034"/>
    </source>
</evidence>
<dbReference type="InterPro" id="IPR009316">
    <property type="entry name" value="COG2"/>
</dbReference>
<dbReference type="Proteomes" id="UP001465755">
    <property type="component" value="Unassembled WGS sequence"/>
</dbReference>
<feature type="domain" description="Conserved oligomeric Golgi complex subunit 2 N-terminal" evidence="10">
    <location>
        <begin position="23"/>
        <end position="95"/>
    </location>
</feature>
<evidence type="ECO:0000256" key="2">
    <source>
        <dbReference type="ARBA" id="ARBA00007603"/>
    </source>
</evidence>
<keyword evidence="4" id="KW-0813">Transport</keyword>
<evidence type="ECO:0000256" key="4">
    <source>
        <dbReference type="ARBA" id="ARBA00022448"/>
    </source>
</evidence>
<dbReference type="InterPro" id="IPR024602">
    <property type="entry name" value="COG_su2_N"/>
</dbReference>
<dbReference type="AlphaFoldDB" id="A0AAW1NN76"/>
<keyword evidence="7" id="KW-0472">Membrane</keyword>
<evidence type="ECO:0000259" key="10">
    <source>
        <dbReference type="Pfam" id="PF06148"/>
    </source>
</evidence>
<gene>
    <name evidence="12" type="ORF">WJX73_001855</name>
</gene>
<protein>
    <recommendedName>
        <fullName evidence="3">Conserved oligomeric Golgi complex subunit 2</fullName>
    </recommendedName>
    <alternativeName>
        <fullName evidence="8">Component of oligomeric Golgi complex 2</fullName>
    </alternativeName>
</protein>
<accession>A0AAW1NN76</accession>
<dbReference type="InterPro" id="IPR024603">
    <property type="entry name" value="COG_complex_COG2_C"/>
</dbReference>
<feature type="region of interest" description="Disordered" evidence="9">
    <location>
        <begin position="430"/>
        <end position="470"/>
    </location>
</feature>
<dbReference type="GO" id="GO:0000139">
    <property type="term" value="C:Golgi membrane"/>
    <property type="evidence" value="ECO:0007669"/>
    <property type="project" value="UniProtKB-SubCell"/>
</dbReference>
<comment type="caution">
    <text evidence="12">The sequence shown here is derived from an EMBL/GenBank/DDBJ whole genome shotgun (WGS) entry which is preliminary data.</text>
</comment>
<dbReference type="Pfam" id="PF12022">
    <property type="entry name" value="COG2_C"/>
    <property type="match status" value="2"/>
</dbReference>
<feature type="compositionally biased region" description="Low complexity" evidence="9">
    <location>
        <begin position="453"/>
        <end position="463"/>
    </location>
</feature>
<keyword evidence="6" id="KW-0333">Golgi apparatus</keyword>
<proteinExistence type="inferred from homology"/>
<evidence type="ECO:0000256" key="5">
    <source>
        <dbReference type="ARBA" id="ARBA00022927"/>
    </source>
</evidence>
<evidence type="ECO:0000313" key="12">
    <source>
        <dbReference type="EMBL" id="KAK9784931.1"/>
    </source>
</evidence>
<evidence type="ECO:0000256" key="7">
    <source>
        <dbReference type="ARBA" id="ARBA00023136"/>
    </source>
</evidence>
<evidence type="ECO:0000313" key="13">
    <source>
        <dbReference type="Proteomes" id="UP001465755"/>
    </source>
</evidence>
<dbReference type="EMBL" id="JALJOQ010000325">
    <property type="protein sequence ID" value="KAK9784931.1"/>
    <property type="molecule type" value="Genomic_DNA"/>
</dbReference>
<dbReference type="GO" id="GO:0017119">
    <property type="term" value="C:Golgi transport complex"/>
    <property type="evidence" value="ECO:0007669"/>
    <property type="project" value="TreeGrafter"/>
</dbReference>
<feature type="non-terminal residue" evidence="12">
    <location>
        <position position="570"/>
    </location>
</feature>
<evidence type="ECO:0000256" key="1">
    <source>
        <dbReference type="ARBA" id="ARBA00004395"/>
    </source>
</evidence>
<keyword evidence="5" id="KW-0653">Protein transport</keyword>
<sequence length="570" mass="60734">MQTNAAVSTGAGIWRADEGVPPWFNPARFLDQNFDADSYVADLRRYVPLERLAVELEAHLGKLKTKLFEVINEDYDDFVSLSTKLVNVDSAVLRMQKPLLEVQGRLESVAEGVQEHLAALDAGLARRLAIAAARSLLELMHDTAHALSKVEKLLAEAEGARGGATHRVGALEHHCQLLERLAGEVARLHYNTSRGQELPFVQALRPRVEAADAQLGSLLAEGLTASLHMQVPSARRHCLAAFAAAGNTASAEQVVRQVLVGPAVQEALQKAAASRPPGAAAGSEGLAAVLPPVLEAVLDRCKTILQATLAPSAPLRQPCTPCAPAPAHASFMRRWKLSVYFSLRFQEIAGELEAALSAPSLNAVPAESSKSNILALQLLPSFQLQLCLSRAISQDVFLRPLSDRVVRLSLQLVARFTSWLQAGLEARAAAAQEDATQHSTTAGRPMQHHHPAEGPASSAPQAEAAERGGPHQWALEASAGGCGKGSGDGAQALEEQGAPLSAALVAHLSVRCCDSLRQLKAIPTTYRMTSKPMPFRPSPYAGALLKPLHAFLDAPSSQTLRKSARSSVAQ</sequence>
<dbReference type="Pfam" id="PF06148">
    <property type="entry name" value="COG2_N"/>
    <property type="match status" value="1"/>
</dbReference>
<feature type="domain" description="COG complex component COG2 C-terminal" evidence="11">
    <location>
        <begin position="491"/>
        <end position="565"/>
    </location>
</feature>
<dbReference type="PANTHER" id="PTHR12961">
    <property type="entry name" value="CONSERVED OLIGOMERIC GOLGI COMPLEX COMPONENT 2"/>
    <property type="match status" value="1"/>
</dbReference>
<dbReference type="PANTHER" id="PTHR12961:SF0">
    <property type="entry name" value="CONSERVED OLIGOMERIC GOLGI COMPLEX SUBUNIT 2"/>
    <property type="match status" value="1"/>
</dbReference>
<evidence type="ECO:0000256" key="9">
    <source>
        <dbReference type="SAM" id="MobiDB-lite"/>
    </source>
</evidence>
<dbReference type="GO" id="GO:0007030">
    <property type="term" value="P:Golgi organization"/>
    <property type="evidence" value="ECO:0007669"/>
    <property type="project" value="InterPro"/>
</dbReference>
<comment type="subcellular location">
    <subcellularLocation>
        <location evidence="1">Golgi apparatus membrane</location>
        <topology evidence="1">Peripheral membrane protein</topology>
    </subcellularLocation>
</comment>